<feature type="region of interest" description="Disordered" evidence="1">
    <location>
        <begin position="91"/>
        <end position="152"/>
    </location>
</feature>
<gene>
    <name evidence="2" type="ORF">JIP62_05805</name>
</gene>
<evidence type="ECO:0000313" key="2">
    <source>
        <dbReference type="EMBL" id="QQQ19602.1"/>
    </source>
</evidence>
<feature type="compositionally biased region" description="Basic and acidic residues" evidence="1">
    <location>
        <begin position="111"/>
        <end position="125"/>
    </location>
</feature>
<reference evidence="2 3" key="1">
    <citation type="submission" date="2021-01" db="EMBL/GenBank/DDBJ databases">
        <title>Brevundimonas vitis sp. nov., an bacterium isolated from grape (Vitis vinifera).</title>
        <authorList>
            <person name="Jiang L."/>
            <person name="Lee J."/>
        </authorList>
    </citation>
    <scope>NUCLEOTIDE SEQUENCE [LARGE SCALE GENOMIC DNA]</scope>
    <source>
        <strain evidence="2 3">GRTSA-9</strain>
    </source>
</reference>
<dbReference type="Proteomes" id="UP000595448">
    <property type="component" value="Chromosome"/>
</dbReference>
<keyword evidence="3" id="KW-1185">Reference proteome</keyword>
<protein>
    <submittedName>
        <fullName evidence="2">Uncharacterized protein</fullName>
    </submittedName>
</protein>
<evidence type="ECO:0000256" key="1">
    <source>
        <dbReference type="SAM" id="MobiDB-lite"/>
    </source>
</evidence>
<dbReference type="RefSeq" id="WP_201103953.1">
    <property type="nucleotide sequence ID" value="NZ_CP067977.1"/>
</dbReference>
<accession>A0ABX7BPU3</accession>
<sequence>MTAFGAIAISGSVALSRNDGGELFEPVSGKIKPLRVLCFDQGQLPAATPLLDALFPNDGRQHRVVLFEPDQGLAAILRREALQAAGPVLSNASRQGAGHPGVDRAVSSTGHHVDSDERVFPDHHIPSVIPGLGVAKNPEPRGLSRAHDGFAV</sequence>
<evidence type="ECO:0000313" key="3">
    <source>
        <dbReference type="Proteomes" id="UP000595448"/>
    </source>
</evidence>
<proteinExistence type="predicted"/>
<dbReference type="EMBL" id="CP067977">
    <property type="protein sequence ID" value="QQQ19602.1"/>
    <property type="molecule type" value="Genomic_DNA"/>
</dbReference>
<organism evidence="2 3">
    <name type="scientific">Brevundimonas vitisensis</name>
    <dbReference type="NCBI Taxonomy" id="2800818"/>
    <lineage>
        <taxon>Bacteria</taxon>
        <taxon>Pseudomonadati</taxon>
        <taxon>Pseudomonadota</taxon>
        <taxon>Alphaproteobacteria</taxon>
        <taxon>Caulobacterales</taxon>
        <taxon>Caulobacteraceae</taxon>
        <taxon>Brevundimonas</taxon>
    </lineage>
</organism>
<name>A0ABX7BPU3_9CAUL</name>